<sequence>MDDLTDLYFMNEAVMEGRLAQNKTGHNPPVGVPKTITCLSRSAATAKMLTN</sequence>
<evidence type="ECO:0000313" key="1">
    <source>
        <dbReference type="EMBL" id="MBP1935677.1"/>
    </source>
</evidence>
<gene>
    <name evidence="1" type="ORF">J2Z20_000538</name>
</gene>
<name>A0ABS4H064_9BACL</name>
<accession>A0ABS4H064</accession>
<dbReference type="Proteomes" id="UP001519273">
    <property type="component" value="Unassembled WGS sequence"/>
</dbReference>
<keyword evidence="2" id="KW-1185">Reference proteome</keyword>
<evidence type="ECO:0000313" key="2">
    <source>
        <dbReference type="Proteomes" id="UP001519273"/>
    </source>
</evidence>
<protein>
    <submittedName>
        <fullName evidence="1">Uncharacterized protein</fullName>
    </submittedName>
</protein>
<reference evidence="1 2" key="1">
    <citation type="submission" date="2021-03" db="EMBL/GenBank/DDBJ databases">
        <title>Genomic Encyclopedia of Type Strains, Phase IV (KMG-IV): sequencing the most valuable type-strain genomes for metagenomic binning, comparative biology and taxonomic classification.</title>
        <authorList>
            <person name="Goeker M."/>
        </authorList>
    </citation>
    <scope>NUCLEOTIDE SEQUENCE [LARGE SCALE GENOMIC DNA]</scope>
    <source>
        <strain evidence="1 2">DSM 23491</strain>
    </source>
</reference>
<dbReference type="RefSeq" id="WP_209845121.1">
    <property type="nucleotide sequence ID" value="NZ_JAGGKP010000001.1"/>
</dbReference>
<comment type="caution">
    <text evidence="1">The sequence shown here is derived from an EMBL/GenBank/DDBJ whole genome shotgun (WGS) entry which is preliminary data.</text>
</comment>
<proteinExistence type="predicted"/>
<organism evidence="1 2">
    <name type="scientific">Paenibacillus sediminis</name>
    <dbReference type="NCBI Taxonomy" id="664909"/>
    <lineage>
        <taxon>Bacteria</taxon>
        <taxon>Bacillati</taxon>
        <taxon>Bacillota</taxon>
        <taxon>Bacilli</taxon>
        <taxon>Bacillales</taxon>
        <taxon>Paenibacillaceae</taxon>
        <taxon>Paenibacillus</taxon>
    </lineage>
</organism>
<dbReference type="EMBL" id="JAGGKP010000001">
    <property type="protein sequence ID" value="MBP1935677.1"/>
    <property type="molecule type" value="Genomic_DNA"/>
</dbReference>